<gene>
    <name evidence="1" type="ORF">DVR12_25830</name>
</gene>
<organism evidence="1 2">
    <name type="scientific">Chitinophaga silvatica</name>
    <dbReference type="NCBI Taxonomy" id="2282649"/>
    <lineage>
        <taxon>Bacteria</taxon>
        <taxon>Pseudomonadati</taxon>
        <taxon>Bacteroidota</taxon>
        <taxon>Chitinophagia</taxon>
        <taxon>Chitinophagales</taxon>
        <taxon>Chitinophagaceae</taxon>
        <taxon>Chitinophaga</taxon>
    </lineage>
</organism>
<dbReference type="InterPro" id="IPR043519">
    <property type="entry name" value="NT_sf"/>
</dbReference>
<protein>
    <recommendedName>
        <fullName evidence="3">Nucleotidyl transferase AbiEii toxin, Type IV TA system</fullName>
    </recommendedName>
</protein>
<dbReference type="SUPFAM" id="SSF81301">
    <property type="entry name" value="Nucleotidyltransferase"/>
    <property type="match status" value="1"/>
</dbReference>
<dbReference type="AlphaFoldDB" id="A0A3E1Y2Y7"/>
<proteinExistence type="predicted"/>
<dbReference type="OrthoDB" id="121150at2"/>
<evidence type="ECO:0000313" key="2">
    <source>
        <dbReference type="Proteomes" id="UP000260644"/>
    </source>
</evidence>
<evidence type="ECO:0008006" key="3">
    <source>
        <dbReference type="Google" id="ProtNLM"/>
    </source>
</evidence>
<accession>A0A3E1Y2Y7</accession>
<dbReference type="Gene3D" id="3.30.460.40">
    <property type="match status" value="1"/>
</dbReference>
<evidence type="ECO:0000313" key="1">
    <source>
        <dbReference type="EMBL" id="RFS19023.1"/>
    </source>
</evidence>
<dbReference type="EMBL" id="QPMM01000017">
    <property type="protein sequence ID" value="RFS19023.1"/>
    <property type="molecule type" value="Genomic_DNA"/>
</dbReference>
<keyword evidence="2" id="KW-1185">Reference proteome</keyword>
<dbReference type="RefSeq" id="WP_116978701.1">
    <property type="nucleotide sequence ID" value="NZ_QPMM01000017.1"/>
</dbReference>
<sequence>MGTIFNDDFRDFIQAMNKHNVEYILVGGYAVILHGYRRVTGDMDIWVNRTKENYLKLTLAFMEFGLPIYDMTEAKFFADNIDVFSYGRPPVSIDIITNLKGVEFNSAFANAQLFNDEGLMIRFLHLNNLIEAKKAVGRHKDLDDIEKLTSGNDE</sequence>
<dbReference type="Proteomes" id="UP000260644">
    <property type="component" value="Unassembled WGS sequence"/>
</dbReference>
<name>A0A3E1Y2Y7_9BACT</name>
<reference evidence="1 2" key="1">
    <citation type="submission" date="2018-07" db="EMBL/GenBank/DDBJ databases">
        <title>Chitinophaga K2CV101002-2 sp. nov., isolated from a monsoon evergreen broad-leaved forest soil.</title>
        <authorList>
            <person name="Lv Y."/>
        </authorList>
    </citation>
    <scope>NUCLEOTIDE SEQUENCE [LARGE SCALE GENOMIC DNA]</scope>
    <source>
        <strain evidence="1 2">GDMCC 1.1288</strain>
    </source>
</reference>
<comment type="caution">
    <text evidence="1">The sequence shown here is derived from an EMBL/GenBank/DDBJ whole genome shotgun (WGS) entry which is preliminary data.</text>
</comment>